<dbReference type="AlphaFoldDB" id="A0A200Q326"/>
<keyword evidence="2" id="KW-0812">Transmembrane</keyword>
<keyword evidence="2" id="KW-0472">Membrane</keyword>
<name>A0A200Q326_MACCD</name>
<evidence type="ECO:0000256" key="1">
    <source>
        <dbReference type="SAM" id="MobiDB-lite"/>
    </source>
</evidence>
<dbReference type="InParanoid" id="A0A200Q326"/>
<dbReference type="OrthoDB" id="1906820at2759"/>
<evidence type="ECO:0000256" key="2">
    <source>
        <dbReference type="SAM" id="Phobius"/>
    </source>
</evidence>
<protein>
    <submittedName>
        <fullName evidence="3">Uncharacterized protein</fullName>
    </submittedName>
</protein>
<feature type="compositionally biased region" description="Low complexity" evidence="1">
    <location>
        <begin position="66"/>
        <end position="83"/>
    </location>
</feature>
<comment type="caution">
    <text evidence="3">The sequence shown here is derived from an EMBL/GenBank/DDBJ whole genome shotgun (WGS) entry which is preliminary data.</text>
</comment>
<dbReference type="Proteomes" id="UP000195402">
    <property type="component" value="Unassembled WGS sequence"/>
</dbReference>
<gene>
    <name evidence="3" type="ORF">BVC80_1215g5</name>
</gene>
<reference evidence="3 4" key="1">
    <citation type="journal article" date="2017" name="Mol. Plant">
        <title>The Genome of Medicinal Plant Macleaya cordata Provides New Insights into Benzylisoquinoline Alkaloids Metabolism.</title>
        <authorList>
            <person name="Liu X."/>
            <person name="Liu Y."/>
            <person name="Huang P."/>
            <person name="Ma Y."/>
            <person name="Qing Z."/>
            <person name="Tang Q."/>
            <person name="Cao H."/>
            <person name="Cheng P."/>
            <person name="Zheng Y."/>
            <person name="Yuan Z."/>
            <person name="Zhou Y."/>
            <person name="Liu J."/>
            <person name="Tang Z."/>
            <person name="Zhuo Y."/>
            <person name="Zhang Y."/>
            <person name="Yu L."/>
            <person name="Huang J."/>
            <person name="Yang P."/>
            <person name="Peng Q."/>
            <person name="Zhang J."/>
            <person name="Jiang W."/>
            <person name="Zhang Z."/>
            <person name="Lin K."/>
            <person name="Ro D.K."/>
            <person name="Chen X."/>
            <person name="Xiong X."/>
            <person name="Shang Y."/>
            <person name="Huang S."/>
            <person name="Zeng J."/>
        </authorList>
    </citation>
    <scope>NUCLEOTIDE SEQUENCE [LARGE SCALE GENOMIC DNA]</scope>
    <source>
        <strain evidence="4">cv. BLH2017</strain>
        <tissue evidence="3">Root</tissue>
    </source>
</reference>
<accession>A0A200Q326</accession>
<organism evidence="3 4">
    <name type="scientific">Macleaya cordata</name>
    <name type="common">Five-seeded plume-poppy</name>
    <name type="synonym">Bocconia cordata</name>
    <dbReference type="NCBI Taxonomy" id="56857"/>
    <lineage>
        <taxon>Eukaryota</taxon>
        <taxon>Viridiplantae</taxon>
        <taxon>Streptophyta</taxon>
        <taxon>Embryophyta</taxon>
        <taxon>Tracheophyta</taxon>
        <taxon>Spermatophyta</taxon>
        <taxon>Magnoliopsida</taxon>
        <taxon>Ranunculales</taxon>
        <taxon>Papaveraceae</taxon>
        <taxon>Papaveroideae</taxon>
        <taxon>Macleaya</taxon>
    </lineage>
</organism>
<evidence type="ECO:0000313" key="3">
    <source>
        <dbReference type="EMBL" id="OVA04876.1"/>
    </source>
</evidence>
<keyword evidence="4" id="KW-1185">Reference proteome</keyword>
<feature type="region of interest" description="Disordered" evidence="1">
    <location>
        <begin position="66"/>
        <end position="95"/>
    </location>
</feature>
<dbReference type="EMBL" id="MVGT01003207">
    <property type="protein sequence ID" value="OVA04876.1"/>
    <property type="molecule type" value="Genomic_DNA"/>
</dbReference>
<keyword evidence="2" id="KW-1133">Transmembrane helix</keyword>
<evidence type="ECO:0000313" key="4">
    <source>
        <dbReference type="Proteomes" id="UP000195402"/>
    </source>
</evidence>
<feature type="transmembrane region" description="Helical" evidence="2">
    <location>
        <begin position="34"/>
        <end position="55"/>
    </location>
</feature>
<proteinExistence type="predicted"/>
<sequence>MDFCKGKQSGCRCRRCADGSGVPNNDEGLTLKDAAIGVGAAAAAVGAVSLLGWGISMMKTPGRDFQNFGDDFGGDPSSSSSSSSDDDDDDDDDDGKGKKLFATLVAGLLGGTSLGENNRIFMVHCDGSHLPNISGGYGALIRDNDGEVIAAAAGSSEPVNITVHELNNSTYVDKLVLTLDFAI</sequence>
<feature type="compositionally biased region" description="Acidic residues" evidence="1">
    <location>
        <begin position="84"/>
        <end position="94"/>
    </location>
</feature>